<proteinExistence type="predicted"/>
<dbReference type="AlphaFoldDB" id="A0A3M4KSG0"/>
<reference evidence="1 2" key="1">
    <citation type="submission" date="2018-08" db="EMBL/GenBank/DDBJ databases">
        <title>Recombination of ecologically and evolutionarily significant loci maintains genetic cohesion in the Pseudomonas syringae species complex.</title>
        <authorList>
            <person name="Dillon M."/>
            <person name="Thakur S."/>
            <person name="Almeida R.N.D."/>
            <person name="Weir B.S."/>
            <person name="Guttman D.S."/>
        </authorList>
    </citation>
    <scope>NUCLEOTIDE SEQUENCE [LARGE SCALE GENOMIC DNA]</scope>
    <source>
        <strain evidence="1 2">ICMP 535</strain>
    </source>
</reference>
<dbReference type="Proteomes" id="UP000279553">
    <property type="component" value="Unassembled WGS sequence"/>
</dbReference>
<gene>
    <name evidence="1" type="ORF">ALQ05_101547</name>
</gene>
<organism evidence="1 2">
    <name type="scientific">Pseudomonas amygdali pv. mori</name>
    <dbReference type="NCBI Taxonomy" id="34065"/>
    <lineage>
        <taxon>Bacteria</taxon>
        <taxon>Pseudomonadati</taxon>
        <taxon>Pseudomonadota</taxon>
        <taxon>Gammaproteobacteria</taxon>
        <taxon>Pseudomonadales</taxon>
        <taxon>Pseudomonadaceae</taxon>
        <taxon>Pseudomonas</taxon>
        <taxon>Pseudomonas amygdali</taxon>
    </lineage>
</organism>
<evidence type="ECO:0000313" key="2">
    <source>
        <dbReference type="Proteomes" id="UP000279553"/>
    </source>
</evidence>
<protein>
    <submittedName>
        <fullName evidence="1">Uncharacterized protein</fullName>
    </submittedName>
</protein>
<dbReference type="EMBL" id="RBRD01000270">
    <property type="protein sequence ID" value="RMQ32112.1"/>
    <property type="molecule type" value="Genomic_DNA"/>
</dbReference>
<accession>A0A3M4KSG0</accession>
<evidence type="ECO:0000313" key="1">
    <source>
        <dbReference type="EMBL" id="RMQ32112.1"/>
    </source>
</evidence>
<sequence>MFRQLAEVQTVDAVLQALQLFDLYSFNCLARLLLYGSASPFD</sequence>
<name>A0A3M4KSG0_PSEA0</name>
<comment type="caution">
    <text evidence="1">The sequence shown here is derived from an EMBL/GenBank/DDBJ whole genome shotgun (WGS) entry which is preliminary data.</text>
</comment>